<proteinExistence type="predicted"/>
<comment type="caution">
    <text evidence="2">The sequence shown here is derived from an EMBL/GenBank/DDBJ whole genome shotgun (WGS) entry which is preliminary data.</text>
</comment>
<accession>A0A9X3KL07</accession>
<protein>
    <submittedName>
        <fullName evidence="2">Uncharacterized protein</fullName>
    </submittedName>
</protein>
<gene>
    <name evidence="2" type="ORF">O9X88_03750</name>
</gene>
<keyword evidence="1" id="KW-0732">Signal</keyword>
<dbReference type="EMBL" id="JAPZLR010000002">
    <property type="protein sequence ID" value="MCZ7936647.1"/>
    <property type="molecule type" value="Genomic_DNA"/>
</dbReference>
<dbReference type="RefSeq" id="WP_269834614.1">
    <property type="nucleotide sequence ID" value="NZ_JAPZLR010000002.1"/>
</dbReference>
<name>A0A9X3KL07_9HYPH</name>
<evidence type="ECO:0000313" key="2">
    <source>
        <dbReference type="EMBL" id="MCZ7936647.1"/>
    </source>
</evidence>
<dbReference type="AlphaFoldDB" id="A0A9X3KL07"/>
<organism evidence="2 3">
    <name type="scientific">Agrobacterium salinitolerans</name>
    <dbReference type="NCBI Taxonomy" id="1183413"/>
    <lineage>
        <taxon>Bacteria</taxon>
        <taxon>Pseudomonadati</taxon>
        <taxon>Pseudomonadota</taxon>
        <taxon>Alphaproteobacteria</taxon>
        <taxon>Hyphomicrobiales</taxon>
        <taxon>Rhizobiaceae</taxon>
        <taxon>Rhizobium/Agrobacterium group</taxon>
        <taxon>Agrobacterium</taxon>
    </lineage>
</organism>
<sequence>MLAFKKMAPVLLVCFVSSIALADDITQSVSQSDDFKKHQSAFAKAAKKLIDDGTCKVSDFEYVGGFVKSMNHKNKPVYFTYCGGMTIPNRLYLNVSTGEVFR</sequence>
<reference evidence="2" key="1">
    <citation type="submission" date="2022-12" db="EMBL/GenBank/DDBJ databases">
        <title>Draft genome sequences of 22 rhizogenic Agrobacterium biovar 1 strains, the causative agent of hairy root disease.</title>
        <authorList>
            <person name="Kim N."/>
            <person name="Vargas P."/>
            <person name="Rediers H."/>
        </authorList>
    </citation>
    <scope>NUCLEOTIDE SEQUENCE</scope>
    <source>
        <strain evidence="2">ST15.13.006</strain>
    </source>
</reference>
<feature type="chain" id="PRO_5040969018" evidence="1">
    <location>
        <begin position="23"/>
        <end position="102"/>
    </location>
</feature>
<evidence type="ECO:0000313" key="3">
    <source>
        <dbReference type="Proteomes" id="UP001151018"/>
    </source>
</evidence>
<feature type="signal peptide" evidence="1">
    <location>
        <begin position="1"/>
        <end position="22"/>
    </location>
</feature>
<dbReference type="Proteomes" id="UP001151018">
    <property type="component" value="Unassembled WGS sequence"/>
</dbReference>
<evidence type="ECO:0000256" key="1">
    <source>
        <dbReference type="SAM" id="SignalP"/>
    </source>
</evidence>